<comment type="caution">
    <text evidence="1">The sequence shown here is derived from an EMBL/GenBank/DDBJ whole genome shotgun (WGS) entry which is preliminary data.</text>
</comment>
<dbReference type="Proteomes" id="UP001516023">
    <property type="component" value="Unassembled WGS sequence"/>
</dbReference>
<organism evidence="1 2">
    <name type="scientific">Cyclotella cryptica</name>
    <dbReference type="NCBI Taxonomy" id="29204"/>
    <lineage>
        <taxon>Eukaryota</taxon>
        <taxon>Sar</taxon>
        <taxon>Stramenopiles</taxon>
        <taxon>Ochrophyta</taxon>
        <taxon>Bacillariophyta</taxon>
        <taxon>Coscinodiscophyceae</taxon>
        <taxon>Thalassiosirophycidae</taxon>
        <taxon>Stephanodiscales</taxon>
        <taxon>Stephanodiscaceae</taxon>
        <taxon>Cyclotella</taxon>
    </lineage>
</organism>
<evidence type="ECO:0000313" key="2">
    <source>
        <dbReference type="Proteomes" id="UP001516023"/>
    </source>
</evidence>
<keyword evidence="2" id="KW-1185">Reference proteome</keyword>
<reference evidence="1 2" key="1">
    <citation type="journal article" date="2020" name="G3 (Bethesda)">
        <title>Improved Reference Genome for Cyclotella cryptica CCMP332, a Model for Cell Wall Morphogenesis, Salinity Adaptation, and Lipid Production in Diatoms (Bacillariophyta).</title>
        <authorList>
            <person name="Roberts W.R."/>
            <person name="Downey K.M."/>
            <person name="Ruck E.C."/>
            <person name="Traller J.C."/>
            <person name="Alverson A.J."/>
        </authorList>
    </citation>
    <scope>NUCLEOTIDE SEQUENCE [LARGE SCALE GENOMIC DNA]</scope>
    <source>
        <strain evidence="1 2">CCMP332</strain>
    </source>
</reference>
<protein>
    <submittedName>
        <fullName evidence="1">Uncharacterized protein</fullName>
    </submittedName>
</protein>
<sequence>MLVGGISGTGMHVMNNALHKVPLSRQPWLHVGYFFVGAYIGQKWVNLERDLVIDINEIRADKGLPPMVGSGAWIKYKKPETDMY</sequence>
<evidence type="ECO:0000313" key="1">
    <source>
        <dbReference type="EMBL" id="KAL3785366.1"/>
    </source>
</evidence>
<name>A0ABD3PC97_9STRA</name>
<gene>
    <name evidence="1" type="ORF">HJC23_011049</name>
</gene>
<accession>A0ABD3PC97</accession>
<dbReference type="AlphaFoldDB" id="A0ABD3PC97"/>
<dbReference type="EMBL" id="JABMIG020000216">
    <property type="protein sequence ID" value="KAL3785366.1"/>
    <property type="molecule type" value="Genomic_DNA"/>
</dbReference>
<proteinExistence type="predicted"/>